<reference evidence="2" key="1">
    <citation type="journal article" date="2020" name="mSystems">
        <title>Genome- and Community-Level Interaction Insights into Carbon Utilization and Element Cycling Functions of Hydrothermarchaeota in Hydrothermal Sediment.</title>
        <authorList>
            <person name="Zhou Z."/>
            <person name="Liu Y."/>
            <person name="Xu W."/>
            <person name="Pan J."/>
            <person name="Luo Z.H."/>
            <person name="Li M."/>
        </authorList>
    </citation>
    <scope>NUCLEOTIDE SEQUENCE [LARGE SCALE GENOMIC DNA]</scope>
    <source>
        <strain evidence="2">SpSt-349</strain>
    </source>
</reference>
<dbReference type="EMBL" id="DSOV01000060">
    <property type="protein sequence ID" value="HEN43396.1"/>
    <property type="molecule type" value="Genomic_DNA"/>
</dbReference>
<proteinExistence type="predicted"/>
<evidence type="ECO:0000313" key="2">
    <source>
        <dbReference type="EMBL" id="HEN43396.1"/>
    </source>
</evidence>
<organism evidence="2">
    <name type="scientific">Geobacter metallireducens</name>
    <dbReference type="NCBI Taxonomy" id="28232"/>
    <lineage>
        <taxon>Bacteria</taxon>
        <taxon>Pseudomonadati</taxon>
        <taxon>Thermodesulfobacteriota</taxon>
        <taxon>Desulfuromonadia</taxon>
        <taxon>Geobacterales</taxon>
        <taxon>Geobacteraceae</taxon>
        <taxon>Geobacter</taxon>
    </lineage>
</organism>
<evidence type="ECO:0000259" key="1">
    <source>
        <dbReference type="Pfam" id="PF02589"/>
    </source>
</evidence>
<protein>
    <submittedName>
        <fullName evidence="2">Lactate utilization protein</fullName>
    </submittedName>
</protein>
<accession>A0A831U1B5</accession>
<sequence length="217" mass="23676">MSLTTELVDWTYEQKCRKAVASLEKNGFTAVYCPSGQEAFDYIVAEAAEAGSVGFGGSMSVTDLKVIERLRETGKELLIHGAPGLSLEERLAIMRRQLTCDLFLTGTNALTLSGWLVNIDATGNRVGSMFFGPRKVIVVAGRNKIVDGGVQEAIARVKEWASPPNARRLSYKTPCATTGFCSDCNAPDRICRVTTVIDRKPRLTDLRVLVVNEDMGL</sequence>
<dbReference type="Pfam" id="PF02589">
    <property type="entry name" value="LUD_dom"/>
    <property type="match status" value="1"/>
</dbReference>
<feature type="domain" description="LUD" evidence="1">
    <location>
        <begin position="17"/>
        <end position="211"/>
    </location>
</feature>
<dbReference type="PANTHER" id="PTHR36179:SF2">
    <property type="entry name" value="LUD DOMAIN-CONTAINING PROTEIN"/>
    <property type="match status" value="1"/>
</dbReference>
<dbReference type="InterPro" id="IPR009501">
    <property type="entry name" value="UCP020269"/>
</dbReference>
<name>A0A831U1B5_GEOME</name>
<comment type="caution">
    <text evidence="2">The sequence shown here is derived from an EMBL/GenBank/DDBJ whole genome shotgun (WGS) entry which is preliminary data.</text>
</comment>
<dbReference type="InterPro" id="IPR003741">
    <property type="entry name" value="LUD_dom"/>
</dbReference>
<dbReference type="PIRSF" id="PIRSF020269">
    <property type="entry name" value="DUF1121"/>
    <property type="match status" value="1"/>
</dbReference>
<dbReference type="AlphaFoldDB" id="A0A831U1B5"/>
<gene>
    <name evidence="2" type="ORF">ENQ87_13690</name>
</gene>
<dbReference type="PANTHER" id="PTHR36179">
    <property type="entry name" value="LUD_DOM DOMAIN-CONTAINING PROTEIN"/>
    <property type="match status" value="1"/>
</dbReference>